<dbReference type="Proteomes" id="UP001600109">
    <property type="component" value="Unassembled WGS sequence"/>
</dbReference>
<dbReference type="Gene3D" id="1.10.10.10">
    <property type="entry name" value="Winged helix-like DNA-binding domain superfamily/Winged helix DNA-binding domain"/>
    <property type="match status" value="1"/>
</dbReference>
<evidence type="ECO:0000256" key="1">
    <source>
        <dbReference type="SAM" id="Coils"/>
    </source>
</evidence>
<dbReference type="SUPFAM" id="SSF46894">
    <property type="entry name" value="C-terminal effector domain of the bipartite response regulators"/>
    <property type="match status" value="1"/>
</dbReference>
<feature type="coiled-coil region" evidence="1">
    <location>
        <begin position="770"/>
        <end position="804"/>
    </location>
</feature>
<dbReference type="InterPro" id="IPR011123">
    <property type="entry name" value="Y_Y_Y"/>
</dbReference>
<dbReference type="Gene3D" id="2.130.10.10">
    <property type="entry name" value="YVTN repeat-like/Quinoprotein amine dehydrogenase"/>
    <property type="match status" value="1"/>
</dbReference>
<dbReference type="InterPro" id="IPR015943">
    <property type="entry name" value="WD40/YVTN_repeat-like_dom_sf"/>
</dbReference>
<feature type="transmembrane region" description="Helical" evidence="2">
    <location>
        <begin position="743"/>
        <end position="760"/>
    </location>
</feature>
<keyword evidence="2" id="KW-1133">Transmembrane helix</keyword>
<dbReference type="Pfam" id="PF07495">
    <property type="entry name" value="Y_Y_Y"/>
    <property type="match status" value="1"/>
</dbReference>
<comment type="caution">
    <text evidence="4">The sequence shown here is derived from an EMBL/GenBank/DDBJ whole genome shotgun (WGS) entry which is preliminary data.</text>
</comment>
<evidence type="ECO:0000313" key="5">
    <source>
        <dbReference type="Proteomes" id="UP001600109"/>
    </source>
</evidence>
<keyword evidence="1" id="KW-0175">Coiled coil</keyword>
<evidence type="ECO:0000256" key="2">
    <source>
        <dbReference type="SAM" id="Phobius"/>
    </source>
</evidence>
<keyword evidence="2" id="KW-0812">Transmembrane</keyword>
<dbReference type="Pfam" id="PF07494">
    <property type="entry name" value="Reg_prop"/>
    <property type="match status" value="1"/>
</dbReference>
<dbReference type="SUPFAM" id="SSF63829">
    <property type="entry name" value="Calcium-dependent phosphotriesterase"/>
    <property type="match status" value="1"/>
</dbReference>
<reference evidence="4 5" key="1">
    <citation type="submission" date="2024-06" db="EMBL/GenBank/DDBJ databases">
        <title>Flavobacterium spp. isolated from glacier.</title>
        <authorList>
            <person name="Han D."/>
        </authorList>
    </citation>
    <scope>NUCLEOTIDE SEQUENCE [LARGE SCALE GENOMIC DNA]</scope>
    <source>
        <strain evidence="4 5">LS2P90</strain>
    </source>
</reference>
<dbReference type="InterPro" id="IPR000792">
    <property type="entry name" value="Tscrpt_reg_LuxR_C"/>
</dbReference>
<dbReference type="InterPro" id="IPR013783">
    <property type="entry name" value="Ig-like_fold"/>
</dbReference>
<name>A0ABW6HRS4_9FLAO</name>
<dbReference type="SMART" id="SM00421">
    <property type="entry name" value="HTH_LUXR"/>
    <property type="match status" value="1"/>
</dbReference>
<dbReference type="InterPro" id="IPR011110">
    <property type="entry name" value="Reg_prop"/>
</dbReference>
<sequence>MLSNLNTALPLKTKITFLLFFIFVIAFSQELPPIVKYAPTTYGAGNQNWMISQDYQHYVFFANNDGLLEFNGSNWELYPSPNETIVRSVKVIGNKIYTGCYMEFGFWKRQSNGKLKYTSLSNTIKSKILDDEQFWNILNYDQWVIFQSLNRIYIYDSKTGSFKIIAPNNNITKSFRTKNSIYFQTINEGLFEIESGKGRLVSNNPVLKNNKIVNVFSIDEGLLIQTQLNGFYKLVGNDLSKFSTEADSQLYDSSVYSSQLLSDGSYALGTISNGIFILNKEGKIKYHIYQNKGLSNNTVLSLFEDADKNLWVGLDNGINCINLQSPIQNFVDNTGNLGTIYTSKLYNGKLYIGTNQGLFYKNYQTNDEFIFINGTKGQVWSLFEYDATLFCGHDSGTFIVDDGAARNIFPKSGTWKFETVPNQKGMLLQGNYYGISVLEKVDTQWRFRDKIKGFDYSARYFEITNSLEVYVSHEYKGVFRLQLDNKLLKTNGFTTYVTPQKGKNASLTKFNNAIYYAYKEGIFKLNTKTKQFEKDNLLSSVIEKDEYTSGKLIVDNSNKIWLFSKNYIHYFSVSKLSNQLKQNVIPIPASLTNSMLGFENISQISNSDYLIGTTDGYYTMNINDLSFKKYNVLISNIATNRLNEPLTNRSIQENGHFKYDDNNITFSYTVPEYNKYVNAEYQFLLQGFQEEWSEWNAKPTVNFKNLPPGDYVFKVKSKFANSTLENTAVYSFRVLTPWYESNLAIFVYLILSLFLVRFIHKTYKNYYHKQKEKLIEENNLLLEIKELENEQEIMRVRNEQLSQDVDAKSRELAVSRMSLNSKNELLAFIKEDLKKTNDDGNRSIKSVISTINKNISEDDTWSVFKEAFDNADKDFLKKIKLAHPLLTPNDLRLCAYLRLNLSSKEVAPLLNISVRSVEIKRYRLRKKMELSHEQGLVEYILAV</sequence>
<proteinExistence type="predicted"/>
<gene>
    <name evidence="4" type="ORF">ACFX5E_01310</name>
</gene>
<keyword evidence="5" id="KW-1185">Reference proteome</keyword>
<accession>A0ABW6HRS4</accession>
<keyword evidence="2" id="KW-0472">Membrane</keyword>
<organism evidence="4 5">
    <name type="scientific">Flavobacterium xylosi</name>
    <dbReference type="NCBI Taxonomy" id="3230415"/>
    <lineage>
        <taxon>Bacteria</taxon>
        <taxon>Pseudomonadati</taxon>
        <taxon>Bacteroidota</taxon>
        <taxon>Flavobacteriia</taxon>
        <taxon>Flavobacteriales</taxon>
        <taxon>Flavobacteriaceae</taxon>
        <taxon>Flavobacterium</taxon>
    </lineage>
</organism>
<dbReference type="EMBL" id="JBHZPZ010000001">
    <property type="protein sequence ID" value="MFE3866708.1"/>
    <property type="molecule type" value="Genomic_DNA"/>
</dbReference>
<feature type="domain" description="HTH luxR-type" evidence="3">
    <location>
        <begin position="883"/>
        <end position="940"/>
    </location>
</feature>
<dbReference type="InterPro" id="IPR016032">
    <property type="entry name" value="Sig_transdc_resp-reg_C-effctor"/>
</dbReference>
<dbReference type="Gene3D" id="2.60.40.10">
    <property type="entry name" value="Immunoglobulins"/>
    <property type="match status" value="1"/>
</dbReference>
<dbReference type="InterPro" id="IPR036388">
    <property type="entry name" value="WH-like_DNA-bd_sf"/>
</dbReference>
<protein>
    <submittedName>
        <fullName evidence="4">Triple tyrosine motif-containing protein</fullName>
    </submittedName>
</protein>
<evidence type="ECO:0000313" key="4">
    <source>
        <dbReference type="EMBL" id="MFE3866708.1"/>
    </source>
</evidence>
<evidence type="ECO:0000259" key="3">
    <source>
        <dbReference type="SMART" id="SM00421"/>
    </source>
</evidence>